<dbReference type="Gene3D" id="3.10.180.10">
    <property type="entry name" value="2,3-Dihydroxybiphenyl 1,2-Dioxygenase, domain 1"/>
    <property type="match status" value="1"/>
</dbReference>
<protein>
    <recommendedName>
        <fullName evidence="2">Bleomycin resistance protein</fullName>
    </recommendedName>
</protein>
<keyword evidence="3" id="KW-0046">Antibiotic resistance</keyword>
<dbReference type="InterPro" id="IPR004360">
    <property type="entry name" value="Glyas_Fos-R_dOase_dom"/>
</dbReference>
<evidence type="ECO:0000259" key="4">
    <source>
        <dbReference type="PROSITE" id="PS51819"/>
    </source>
</evidence>
<proteinExistence type="inferred from homology"/>
<sequence>MTTPTPTTAPATPPRLLAAVPALPVSDARRAVAFFEEALGFEELRHAGEGLGILRRDAVELHVWVADGSAPGAERALAGSGSCRIEVVGIEELYRRCRDLGVVHPNAPLQDRWWGTREFGVLDPDNNLIGLYERSPATSADPATVAP</sequence>
<dbReference type="AlphaFoldDB" id="A0A6J4V871"/>
<evidence type="ECO:0000256" key="1">
    <source>
        <dbReference type="ARBA" id="ARBA00011051"/>
    </source>
</evidence>
<gene>
    <name evidence="5" type="ORF">AVDCRST_MAG49-3505</name>
</gene>
<dbReference type="InterPro" id="IPR000335">
    <property type="entry name" value="Bleomycin-R"/>
</dbReference>
<dbReference type="Pfam" id="PF00903">
    <property type="entry name" value="Glyoxalase"/>
    <property type="match status" value="1"/>
</dbReference>
<name>A0A6J4V871_9BACT</name>
<dbReference type="EMBL" id="CADCWG010000242">
    <property type="protein sequence ID" value="CAA9570045.1"/>
    <property type="molecule type" value="Genomic_DNA"/>
</dbReference>
<dbReference type="InterPro" id="IPR029068">
    <property type="entry name" value="Glyas_Bleomycin-R_OHBP_Dase"/>
</dbReference>
<evidence type="ECO:0000256" key="2">
    <source>
        <dbReference type="ARBA" id="ARBA00021572"/>
    </source>
</evidence>
<feature type="domain" description="VOC" evidence="4">
    <location>
        <begin position="15"/>
        <end position="134"/>
    </location>
</feature>
<accession>A0A6J4V871</accession>
<organism evidence="5">
    <name type="scientific">uncultured Thermomicrobiales bacterium</name>
    <dbReference type="NCBI Taxonomy" id="1645740"/>
    <lineage>
        <taxon>Bacteria</taxon>
        <taxon>Pseudomonadati</taxon>
        <taxon>Thermomicrobiota</taxon>
        <taxon>Thermomicrobia</taxon>
        <taxon>Thermomicrobiales</taxon>
        <taxon>environmental samples</taxon>
    </lineage>
</organism>
<evidence type="ECO:0000256" key="3">
    <source>
        <dbReference type="ARBA" id="ARBA00023251"/>
    </source>
</evidence>
<dbReference type="PROSITE" id="PS51819">
    <property type="entry name" value="VOC"/>
    <property type="match status" value="1"/>
</dbReference>
<dbReference type="CDD" id="cd08349">
    <property type="entry name" value="BLMA_like"/>
    <property type="match status" value="1"/>
</dbReference>
<comment type="similarity">
    <text evidence="1">Belongs to the bleomycin resistance protein family.</text>
</comment>
<dbReference type="SUPFAM" id="SSF54593">
    <property type="entry name" value="Glyoxalase/Bleomycin resistance protein/Dihydroxybiphenyl dioxygenase"/>
    <property type="match status" value="1"/>
</dbReference>
<dbReference type="GO" id="GO:0046677">
    <property type="term" value="P:response to antibiotic"/>
    <property type="evidence" value="ECO:0007669"/>
    <property type="project" value="UniProtKB-KW"/>
</dbReference>
<evidence type="ECO:0000313" key="5">
    <source>
        <dbReference type="EMBL" id="CAA9570045.1"/>
    </source>
</evidence>
<reference evidence="5" key="1">
    <citation type="submission" date="2020-02" db="EMBL/GenBank/DDBJ databases">
        <authorList>
            <person name="Meier V. D."/>
        </authorList>
    </citation>
    <scope>NUCLEOTIDE SEQUENCE</scope>
    <source>
        <strain evidence="5">AVDCRST_MAG49</strain>
    </source>
</reference>
<dbReference type="InterPro" id="IPR037523">
    <property type="entry name" value="VOC_core"/>
</dbReference>